<dbReference type="AlphaFoldDB" id="A0A5J5C5J8"/>
<gene>
    <name evidence="1" type="ORF">F0562_000821</name>
</gene>
<evidence type="ECO:0000313" key="1">
    <source>
        <dbReference type="EMBL" id="KAA8549137.1"/>
    </source>
</evidence>
<sequence>MVIRPRQLGPAARTEVLRSRYRVAVDAEDGRCCDADQLRWRSTSHDGERPNQLHFVDKTWIDDKTEEELEDLEDDPDLDGDRFLQEYRKKRLTEMEKQPNQLHRFG</sequence>
<accession>A0A5J5C5J8</accession>
<keyword evidence="2" id="KW-1185">Reference proteome</keyword>
<proteinExistence type="predicted"/>
<dbReference type="Proteomes" id="UP000325577">
    <property type="component" value="Linkage Group LG0"/>
</dbReference>
<organism evidence="1 2">
    <name type="scientific">Nyssa sinensis</name>
    <dbReference type="NCBI Taxonomy" id="561372"/>
    <lineage>
        <taxon>Eukaryota</taxon>
        <taxon>Viridiplantae</taxon>
        <taxon>Streptophyta</taxon>
        <taxon>Embryophyta</taxon>
        <taxon>Tracheophyta</taxon>
        <taxon>Spermatophyta</taxon>
        <taxon>Magnoliopsida</taxon>
        <taxon>eudicotyledons</taxon>
        <taxon>Gunneridae</taxon>
        <taxon>Pentapetalae</taxon>
        <taxon>asterids</taxon>
        <taxon>Cornales</taxon>
        <taxon>Nyssaceae</taxon>
        <taxon>Nyssa</taxon>
    </lineage>
</organism>
<protein>
    <submittedName>
        <fullName evidence="1">Uncharacterized protein</fullName>
    </submittedName>
</protein>
<reference evidence="1 2" key="1">
    <citation type="submission" date="2019-09" db="EMBL/GenBank/DDBJ databases">
        <title>A chromosome-level genome assembly of the Chinese tupelo Nyssa sinensis.</title>
        <authorList>
            <person name="Yang X."/>
            <person name="Kang M."/>
            <person name="Yang Y."/>
            <person name="Xiong H."/>
            <person name="Wang M."/>
            <person name="Zhang Z."/>
            <person name="Wang Z."/>
            <person name="Wu H."/>
            <person name="Ma T."/>
            <person name="Liu J."/>
            <person name="Xi Z."/>
        </authorList>
    </citation>
    <scope>NUCLEOTIDE SEQUENCE [LARGE SCALE GENOMIC DNA]</scope>
    <source>
        <strain evidence="1">J267</strain>
        <tissue evidence="1">Leaf</tissue>
    </source>
</reference>
<name>A0A5J5C5J8_9ASTE</name>
<evidence type="ECO:0000313" key="2">
    <source>
        <dbReference type="Proteomes" id="UP000325577"/>
    </source>
</evidence>
<dbReference type="EMBL" id="CM018031">
    <property type="protein sequence ID" value="KAA8549137.1"/>
    <property type="molecule type" value="Genomic_DNA"/>
</dbReference>